<dbReference type="InterPro" id="IPR011048">
    <property type="entry name" value="Haem_d1_sf"/>
</dbReference>
<reference evidence="3 4" key="1">
    <citation type="submission" date="2020-08" db="EMBL/GenBank/DDBJ databases">
        <authorList>
            <person name="Seo M.-J."/>
        </authorList>
    </citation>
    <scope>NUCLEOTIDE SEQUENCE [LARGE SCALE GENOMIC DNA]</scope>
    <source>
        <strain evidence="3 4">KIGAM211</strain>
    </source>
</reference>
<evidence type="ECO:0000256" key="2">
    <source>
        <dbReference type="SAM" id="SignalP"/>
    </source>
</evidence>
<evidence type="ECO:0000256" key="1">
    <source>
        <dbReference type="SAM" id="MobiDB-lite"/>
    </source>
</evidence>
<feature type="region of interest" description="Disordered" evidence="1">
    <location>
        <begin position="24"/>
        <end position="53"/>
    </location>
</feature>
<gene>
    <name evidence="3" type="ORF">H5V45_02565</name>
</gene>
<feature type="signal peptide" evidence="2">
    <location>
        <begin position="1"/>
        <end position="19"/>
    </location>
</feature>
<keyword evidence="4" id="KW-1185">Reference proteome</keyword>
<sequence>MTGWRAGAVAGVAALVALAGCTPSAEAPAPDSSSPAAAASSSEPAPEPTPAAQHHVVPAVMLSSVIRTPDGPIDTGIAHPATFLQTRTGFVVQDTRGATYAVEGGDVRRIGRSDPAWTRLTADPGGRYVAFAGAGSGDLRVYDSVRHRIVLADRIPTSCDVIACVFLDDHAAYTPSAVPNDYIAQPYRRPMVDQHGTRTVRLLQQHRLSPSGGYVTSFGAQDRLRVRTFDGGDDVTPAIPDGPVRQLVWLAPDSFTVEVETASLISPPDGDVWHLLSCSIPSGTCENALTGVTGTALSIPGTPIRSSPPPS</sequence>
<dbReference type="SUPFAM" id="SSF51004">
    <property type="entry name" value="C-terminal (heme d1) domain of cytochrome cd1-nitrite reductase"/>
    <property type="match status" value="1"/>
</dbReference>
<accession>A0A7X0RF60</accession>
<name>A0A7X0RF60_9ACTN</name>
<comment type="caution">
    <text evidence="3">The sequence shown here is derived from an EMBL/GenBank/DDBJ whole genome shotgun (WGS) entry which is preliminary data.</text>
</comment>
<feature type="compositionally biased region" description="Low complexity" evidence="1">
    <location>
        <begin position="24"/>
        <end position="44"/>
    </location>
</feature>
<protein>
    <submittedName>
        <fullName evidence="3">Uncharacterized protein</fullName>
    </submittedName>
</protein>
<dbReference type="EMBL" id="JACKXE010000001">
    <property type="protein sequence ID" value="MBB6626195.1"/>
    <property type="molecule type" value="Genomic_DNA"/>
</dbReference>
<evidence type="ECO:0000313" key="3">
    <source>
        <dbReference type="EMBL" id="MBB6626195.1"/>
    </source>
</evidence>
<evidence type="ECO:0000313" key="4">
    <source>
        <dbReference type="Proteomes" id="UP000523955"/>
    </source>
</evidence>
<dbReference type="PROSITE" id="PS51257">
    <property type="entry name" value="PROKAR_LIPOPROTEIN"/>
    <property type="match status" value="1"/>
</dbReference>
<feature type="chain" id="PRO_5039489304" evidence="2">
    <location>
        <begin position="20"/>
        <end position="311"/>
    </location>
</feature>
<keyword evidence="2" id="KW-0732">Signal</keyword>
<proteinExistence type="predicted"/>
<organism evidence="3 4">
    <name type="scientific">Nocardioides luti</name>
    <dbReference type="NCBI Taxonomy" id="2761101"/>
    <lineage>
        <taxon>Bacteria</taxon>
        <taxon>Bacillati</taxon>
        <taxon>Actinomycetota</taxon>
        <taxon>Actinomycetes</taxon>
        <taxon>Propionibacteriales</taxon>
        <taxon>Nocardioidaceae</taxon>
        <taxon>Nocardioides</taxon>
    </lineage>
</organism>
<dbReference type="Proteomes" id="UP000523955">
    <property type="component" value="Unassembled WGS sequence"/>
</dbReference>
<dbReference type="AlphaFoldDB" id="A0A7X0RF60"/>
<dbReference type="RefSeq" id="WP_185251493.1">
    <property type="nucleotide sequence ID" value="NZ_JACKXE010000001.1"/>
</dbReference>